<dbReference type="EMBL" id="AP023326">
    <property type="protein sequence ID" value="BCI68705.1"/>
    <property type="molecule type" value="Genomic_DNA"/>
</dbReference>
<feature type="region of interest" description="Disordered" evidence="1">
    <location>
        <begin position="25"/>
        <end position="45"/>
    </location>
</feature>
<gene>
    <name evidence="2" type="ORF">AAJCM20276_33290</name>
</gene>
<accession>A0A6S6PQ11</accession>
<evidence type="ECO:0000256" key="1">
    <source>
        <dbReference type="SAM" id="MobiDB-lite"/>
    </source>
</evidence>
<proteinExistence type="predicted"/>
<organism evidence="2 3">
    <name type="scientific">Acetobacter aceti</name>
    <dbReference type="NCBI Taxonomy" id="435"/>
    <lineage>
        <taxon>Bacteria</taxon>
        <taxon>Pseudomonadati</taxon>
        <taxon>Pseudomonadota</taxon>
        <taxon>Alphaproteobacteria</taxon>
        <taxon>Acetobacterales</taxon>
        <taxon>Acetobacteraceae</taxon>
        <taxon>Acetobacter</taxon>
        <taxon>Acetobacter subgen. Acetobacter</taxon>
    </lineage>
</organism>
<dbReference type="AlphaFoldDB" id="A0A6S6PQ11"/>
<dbReference type="Proteomes" id="UP000515220">
    <property type="component" value="Chromosome"/>
</dbReference>
<feature type="compositionally biased region" description="Basic and acidic residues" evidence="1">
    <location>
        <begin position="32"/>
        <end position="45"/>
    </location>
</feature>
<evidence type="ECO:0000313" key="3">
    <source>
        <dbReference type="Proteomes" id="UP000515220"/>
    </source>
</evidence>
<protein>
    <submittedName>
        <fullName evidence="2">Uncharacterized protein</fullName>
    </submittedName>
</protein>
<name>A0A6S6PQ11_ACEAC</name>
<reference evidence="2 3" key="1">
    <citation type="submission" date="2020-07" db="EMBL/GenBank/DDBJ databases">
        <title>Complete Genome Sequence of an acetic acid bacterium, Acetobacter aceti JCM20276.</title>
        <authorList>
            <person name="Hirose Y."/>
            <person name="Mihara H."/>
        </authorList>
    </citation>
    <scope>NUCLEOTIDE SEQUENCE [LARGE SCALE GENOMIC DNA]</scope>
    <source>
        <strain evidence="2 3">JCM20276</strain>
    </source>
</reference>
<sequence>MKKTKIVELRIQAMSPALKAGSVSAANAAGMRRNEQDRKNTKDRKSMARLWSYVWKE</sequence>
<evidence type="ECO:0000313" key="2">
    <source>
        <dbReference type="EMBL" id="BCI68705.1"/>
    </source>
</evidence>